<keyword evidence="13" id="KW-1185">Reference proteome</keyword>
<dbReference type="GO" id="GO:0051879">
    <property type="term" value="F:Hsp90 protein binding"/>
    <property type="evidence" value="ECO:0007669"/>
    <property type="project" value="TreeGrafter"/>
</dbReference>
<evidence type="ECO:0000256" key="8">
    <source>
        <dbReference type="ARBA" id="ARBA00076447"/>
    </source>
</evidence>
<evidence type="ECO:0000313" key="12">
    <source>
        <dbReference type="EMBL" id="KAG5188523.1"/>
    </source>
</evidence>
<dbReference type="InterPro" id="IPR019734">
    <property type="entry name" value="TPR_rpt"/>
</dbReference>
<gene>
    <name evidence="12" type="ORF">JKP88DRAFT_197773</name>
</gene>
<evidence type="ECO:0000313" key="13">
    <source>
        <dbReference type="Proteomes" id="UP000664859"/>
    </source>
</evidence>
<evidence type="ECO:0000256" key="3">
    <source>
        <dbReference type="ARBA" id="ARBA00022737"/>
    </source>
</evidence>
<organism evidence="12 13">
    <name type="scientific">Tribonema minus</name>
    <dbReference type="NCBI Taxonomy" id="303371"/>
    <lineage>
        <taxon>Eukaryota</taxon>
        <taxon>Sar</taxon>
        <taxon>Stramenopiles</taxon>
        <taxon>Ochrophyta</taxon>
        <taxon>PX clade</taxon>
        <taxon>Xanthophyceae</taxon>
        <taxon>Tribonematales</taxon>
        <taxon>Tribonemataceae</taxon>
        <taxon>Tribonema</taxon>
    </lineage>
</organism>
<dbReference type="PANTHER" id="PTHR22904:SF523">
    <property type="entry name" value="STRESS-INDUCED-PHOSPHOPROTEIN 1"/>
    <property type="match status" value="1"/>
</dbReference>
<proteinExistence type="predicted"/>
<evidence type="ECO:0000256" key="7">
    <source>
        <dbReference type="ARBA" id="ARBA00074766"/>
    </source>
</evidence>
<feature type="domain" description="STI1" evidence="11">
    <location>
        <begin position="148"/>
        <end position="187"/>
    </location>
</feature>
<comment type="function">
    <text evidence="5">Acts as a co-chaperone and mediates the association of the chaperones HSP70 and HSP90 probably facilitating substrate transfer from HSP70 to HSP90. Stimulates HSP70 ATPase activity and, in contrast, inhibits HSP90 ATPase activity.</text>
</comment>
<evidence type="ECO:0000256" key="10">
    <source>
        <dbReference type="SAM" id="MobiDB-lite"/>
    </source>
</evidence>
<comment type="subunit">
    <text evidence="6">Monomer. Homodimer. Forms a complex composed of HOP and chaperones HSP70 and HSP90; the interaction is stronger in the absence of ATP. Interacts (via TPR 1, 2, 3, 7, 8 and 9 repeats) with HSP70 (via C-terminus); the interaction is direct and is stronger in the absence of ATP. Interacts (via TPR 4, 5 and 6 repeats) with HSP90 (via C-terminus); the interaction is direct.</text>
</comment>
<feature type="repeat" description="TPR" evidence="9">
    <location>
        <begin position="477"/>
        <end position="510"/>
    </location>
</feature>
<feature type="repeat" description="TPR" evidence="9">
    <location>
        <begin position="72"/>
        <end position="105"/>
    </location>
</feature>
<feature type="repeat" description="TPR" evidence="9">
    <location>
        <begin position="409"/>
        <end position="442"/>
    </location>
</feature>
<keyword evidence="2" id="KW-0963">Cytoplasm</keyword>
<dbReference type="Pfam" id="PF14559">
    <property type="entry name" value="TPR_19"/>
    <property type="match status" value="1"/>
</dbReference>
<name>A0A835ZGH8_9STRA</name>
<dbReference type="GO" id="GO:0005737">
    <property type="term" value="C:cytoplasm"/>
    <property type="evidence" value="ECO:0007669"/>
    <property type="project" value="UniProtKB-SubCell"/>
</dbReference>
<feature type="region of interest" description="Disordered" evidence="10">
    <location>
        <begin position="222"/>
        <end position="256"/>
    </location>
</feature>
<evidence type="ECO:0000256" key="4">
    <source>
        <dbReference type="ARBA" id="ARBA00022803"/>
    </source>
</evidence>
<dbReference type="Pfam" id="PF13432">
    <property type="entry name" value="TPR_16"/>
    <property type="match status" value="1"/>
</dbReference>
<dbReference type="FunFam" id="1.25.40.10:FF:000020">
    <property type="entry name" value="Stress-induced phosphoprotein 1"/>
    <property type="match status" value="1"/>
</dbReference>
<dbReference type="SUPFAM" id="SSF48452">
    <property type="entry name" value="TPR-like"/>
    <property type="match status" value="3"/>
</dbReference>
<evidence type="ECO:0000256" key="6">
    <source>
        <dbReference type="ARBA" id="ARBA00066016"/>
    </source>
</evidence>
<comment type="caution">
    <text evidence="12">The sequence shown here is derived from an EMBL/GenBank/DDBJ whole genome shotgun (WGS) entry which is preliminary data.</text>
</comment>
<dbReference type="Pfam" id="PF07719">
    <property type="entry name" value="TPR_2"/>
    <property type="match status" value="1"/>
</dbReference>
<dbReference type="InterPro" id="IPR013105">
    <property type="entry name" value="TPR_2"/>
</dbReference>
<dbReference type="FunFam" id="1.10.260.100:FF:000004">
    <property type="entry name" value="Putative stress-induced-phosphoprotein 1"/>
    <property type="match status" value="1"/>
</dbReference>
<feature type="repeat" description="TPR" evidence="9">
    <location>
        <begin position="443"/>
        <end position="476"/>
    </location>
</feature>
<dbReference type="PANTHER" id="PTHR22904">
    <property type="entry name" value="TPR REPEAT CONTAINING PROTEIN"/>
    <property type="match status" value="1"/>
</dbReference>
<dbReference type="Gene3D" id="1.25.40.10">
    <property type="entry name" value="Tetratricopeptide repeat domain"/>
    <property type="match status" value="3"/>
</dbReference>
<sequence length="595" mass="64577">MSTAEELKAKGNAAQQAGNFEEAIDFYSQAIALDGSNHIFYSNRSASYLSKGDADSALQDAEKCIEVKPDWPKAYTRKGAALHSLRRYDDAIAAYEAGAAVAPADDGIKRGLAEVQKAKASAAQPPRGMGGGMGNLFGENIFARLAGNPKFAPYLADPVFVKRIQDLQRDPSNISAMQQDPRLMEVLGFLLGIDLQAARGGGGAGASADDFDAAVEEAEAEAAAAAAAAAPPSPPKARSPPREAAKEQDEGGMEVEEEWEVVEGAVSPADKKKALECKAKGNKHYSAKEFDQALAAYQEAAALDPTNMTFVSNQAAVKFEQKEWDACDELCQKAIDVGRANRASYEDLAKAYVRRGKAAAKAGDLGRAIEHYRSAQVEHYVKETERLLKNTELEWRKAQAAAYVDPEKALAAKERGNEHFRAGNWVDAIKEYEEAVKRDPSNAVYRNNLASALVKIMDFNGAKAAVEKALELDPKYVKAWAKKGDIEFVMKEYHKALESFQKGLDLENDNSLCKAGLQKTVAKIQSTGATPDEERERRAHAMADPEIQRILSDPVVQQVLQDAQQSPHELQKALANPGMRAKIEKLIAAGILQVR</sequence>
<feature type="repeat" description="TPR" evidence="9">
    <location>
        <begin position="274"/>
        <end position="307"/>
    </location>
</feature>
<feature type="repeat" description="TPR" evidence="9">
    <location>
        <begin position="4"/>
        <end position="37"/>
    </location>
</feature>
<dbReference type="PROSITE" id="PS50005">
    <property type="entry name" value="TPR"/>
    <property type="match status" value="6"/>
</dbReference>
<dbReference type="Proteomes" id="UP000664859">
    <property type="component" value="Unassembled WGS sequence"/>
</dbReference>
<dbReference type="InterPro" id="IPR041243">
    <property type="entry name" value="STI1/HOP_DP"/>
</dbReference>
<feature type="domain" description="STI1" evidence="11">
    <location>
        <begin position="544"/>
        <end position="583"/>
    </location>
</feature>
<evidence type="ECO:0000256" key="2">
    <source>
        <dbReference type="ARBA" id="ARBA00022490"/>
    </source>
</evidence>
<dbReference type="Gene3D" id="1.10.260.100">
    <property type="match status" value="2"/>
</dbReference>
<dbReference type="AlphaFoldDB" id="A0A835ZGH8"/>
<evidence type="ECO:0000256" key="1">
    <source>
        <dbReference type="ARBA" id="ARBA00004496"/>
    </source>
</evidence>
<protein>
    <recommendedName>
        <fullName evidence="7">Hsp70-Hsp90 organising protein</fullName>
    </recommendedName>
    <alternativeName>
        <fullName evidence="8">Stress-inducible protein 1</fullName>
    </alternativeName>
</protein>
<evidence type="ECO:0000256" key="9">
    <source>
        <dbReference type="PROSITE-ProRule" id="PRU00339"/>
    </source>
</evidence>
<keyword evidence="4 9" id="KW-0802">TPR repeat</keyword>
<feature type="compositionally biased region" description="Basic and acidic residues" evidence="10">
    <location>
        <begin position="240"/>
        <end position="249"/>
    </location>
</feature>
<accession>A0A835ZGH8</accession>
<keyword evidence="3" id="KW-0677">Repeat</keyword>
<dbReference type="SMART" id="SM00727">
    <property type="entry name" value="STI1"/>
    <property type="match status" value="2"/>
</dbReference>
<dbReference type="FunFam" id="1.10.260.100:FF:000002">
    <property type="entry name" value="Stress-induced-phosphoprotein 1 (Hsp70/Hsp90-organizing)"/>
    <property type="match status" value="1"/>
</dbReference>
<reference evidence="12" key="1">
    <citation type="submission" date="2021-02" db="EMBL/GenBank/DDBJ databases">
        <title>First Annotated Genome of the Yellow-green Alga Tribonema minus.</title>
        <authorList>
            <person name="Mahan K.M."/>
        </authorList>
    </citation>
    <scope>NUCLEOTIDE SEQUENCE</scope>
    <source>
        <strain evidence="12">UTEX B ZZ1240</strain>
    </source>
</reference>
<dbReference type="Pfam" id="PF17830">
    <property type="entry name" value="STI1-HOP_DP"/>
    <property type="match status" value="2"/>
</dbReference>
<dbReference type="SMART" id="SM00028">
    <property type="entry name" value="TPR"/>
    <property type="match status" value="9"/>
</dbReference>
<dbReference type="OrthoDB" id="2423701at2759"/>
<dbReference type="EMBL" id="JAFCMP010000068">
    <property type="protein sequence ID" value="KAG5188523.1"/>
    <property type="molecule type" value="Genomic_DNA"/>
</dbReference>
<dbReference type="InterPro" id="IPR006636">
    <property type="entry name" value="STI1_HS-bd"/>
</dbReference>
<dbReference type="InterPro" id="IPR011990">
    <property type="entry name" value="TPR-like_helical_dom_sf"/>
</dbReference>
<evidence type="ECO:0000256" key="5">
    <source>
        <dbReference type="ARBA" id="ARBA00056105"/>
    </source>
</evidence>
<evidence type="ECO:0000259" key="11">
    <source>
        <dbReference type="SMART" id="SM00727"/>
    </source>
</evidence>
<comment type="subcellular location">
    <subcellularLocation>
        <location evidence="1">Cytoplasm</location>
    </subcellularLocation>
</comment>